<dbReference type="SUPFAM" id="SSF50370">
    <property type="entry name" value="Ricin B-like lectins"/>
    <property type="match status" value="1"/>
</dbReference>
<keyword evidence="3" id="KW-1185">Reference proteome</keyword>
<organism evidence="2 3">
    <name type="scientific">Pseudonocardia charpentierae</name>
    <dbReference type="NCBI Taxonomy" id="3075545"/>
    <lineage>
        <taxon>Bacteria</taxon>
        <taxon>Bacillati</taxon>
        <taxon>Actinomycetota</taxon>
        <taxon>Actinomycetes</taxon>
        <taxon>Pseudonocardiales</taxon>
        <taxon>Pseudonocardiaceae</taxon>
        <taxon>Pseudonocardia</taxon>
    </lineage>
</organism>
<dbReference type="InterPro" id="IPR035992">
    <property type="entry name" value="Ricin_B-like_lectins"/>
</dbReference>
<dbReference type="RefSeq" id="WP_311555441.1">
    <property type="nucleotide sequence ID" value="NZ_JAVREJ010000004.1"/>
</dbReference>
<keyword evidence="1" id="KW-0732">Signal</keyword>
<feature type="chain" id="PRO_5046432469" evidence="1">
    <location>
        <begin position="33"/>
        <end position="196"/>
    </location>
</feature>
<feature type="signal peptide" evidence="1">
    <location>
        <begin position="1"/>
        <end position="32"/>
    </location>
</feature>
<dbReference type="Gene3D" id="2.80.10.50">
    <property type="match status" value="1"/>
</dbReference>
<evidence type="ECO:0000313" key="2">
    <source>
        <dbReference type="EMBL" id="MDT0349407.1"/>
    </source>
</evidence>
<proteinExistence type="predicted"/>
<dbReference type="PROSITE" id="PS50231">
    <property type="entry name" value="RICIN_B_LECTIN"/>
    <property type="match status" value="1"/>
</dbReference>
<dbReference type="EMBL" id="JAVREJ010000004">
    <property type="protein sequence ID" value="MDT0349407.1"/>
    <property type="molecule type" value="Genomic_DNA"/>
</dbReference>
<gene>
    <name evidence="2" type="ORF">RM445_07680</name>
</gene>
<protein>
    <submittedName>
        <fullName evidence="2">RICIN domain-containing protein</fullName>
    </submittedName>
</protein>
<evidence type="ECO:0000313" key="3">
    <source>
        <dbReference type="Proteomes" id="UP001183202"/>
    </source>
</evidence>
<accession>A0ABU2N778</accession>
<sequence length="196" mass="20199">MPRSALRRGLAATVLSSSAVLGLLITASPAHADVRDRVFVSQSGGVKTVLAPDRSADGASVRQVARTGVADASPVEQTWRSESARQGRGAFTLVHTPTTGATGPGRLCLGVQGGSTAEGAPLVLAPCDGSDSQAWRFLGNAAFNNMENLGSRLKVELVGGRLVQAQFPDRTDPAARQRRTAQLVGVLPKTFGVGGA</sequence>
<comment type="caution">
    <text evidence="2">The sequence shown here is derived from an EMBL/GenBank/DDBJ whole genome shotgun (WGS) entry which is preliminary data.</text>
</comment>
<reference evidence="3" key="1">
    <citation type="submission" date="2023-07" db="EMBL/GenBank/DDBJ databases">
        <title>30 novel species of actinomycetes from the DSMZ collection.</title>
        <authorList>
            <person name="Nouioui I."/>
        </authorList>
    </citation>
    <scope>NUCLEOTIDE SEQUENCE [LARGE SCALE GENOMIC DNA]</scope>
    <source>
        <strain evidence="3">DSM 45834</strain>
    </source>
</reference>
<dbReference type="Proteomes" id="UP001183202">
    <property type="component" value="Unassembled WGS sequence"/>
</dbReference>
<dbReference type="CDD" id="cd00161">
    <property type="entry name" value="beta-trefoil_Ricin-like"/>
    <property type="match status" value="1"/>
</dbReference>
<name>A0ABU2N778_9PSEU</name>
<evidence type="ECO:0000256" key="1">
    <source>
        <dbReference type="SAM" id="SignalP"/>
    </source>
</evidence>